<keyword evidence="2" id="KW-0479">Metal-binding</keyword>
<feature type="binding site" evidence="2">
    <location>
        <position position="170"/>
    </location>
    <ligand>
        <name>Zn(2+)</name>
        <dbReference type="ChEBI" id="CHEBI:29105"/>
    </ligand>
</feature>
<dbReference type="HAMAP" id="MF_00975">
    <property type="entry name" value="Exosome_Csl4"/>
    <property type="match status" value="1"/>
</dbReference>
<name>A0A7J3XYK7_9CREN</name>
<dbReference type="InterPro" id="IPR012340">
    <property type="entry name" value="NA-bd_OB-fold"/>
</dbReference>
<feature type="binding site" evidence="2">
    <location>
        <position position="154"/>
    </location>
    <ligand>
        <name>Zn(2+)</name>
        <dbReference type="ChEBI" id="CHEBI:29105"/>
    </ligand>
</feature>
<dbReference type="Gene3D" id="2.20.70.10">
    <property type="match status" value="1"/>
</dbReference>
<organism evidence="4">
    <name type="scientific">Thermogladius calderae</name>
    <dbReference type="NCBI Taxonomy" id="1200300"/>
    <lineage>
        <taxon>Archaea</taxon>
        <taxon>Thermoproteota</taxon>
        <taxon>Thermoprotei</taxon>
        <taxon>Desulfurococcales</taxon>
        <taxon>Desulfurococcaceae</taxon>
        <taxon>Thermogladius</taxon>
    </lineage>
</organism>
<dbReference type="GO" id="GO:0005737">
    <property type="term" value="C:cytoplasm"/>
    <property type="evidence" value="ECO:0007669"/>
    <property type="project" value="UniProtKB-SubCell"/>
</dbReference>
<dbReference type="Gene3D" id="2.40.50.100">
    <property type="match status" value="1"/>
</dbReference>
<accession>A0A7J3XYK7</accession>
<feature type="binding site" evidence="2">
    <location>
        <position position="151"/>
    </location>
    <ligand>
        <name>Zn(2+)</name>
        <dbReference type="ChEBI" id="CHEBI:29105"/>
    </ligand>
</feature>
<dbReference type="InterPro" id="IPR039771">
    <property type="entry name" value="Csl4"/>
</dbReference>
<dbReference type="InterPro" id="IPR003029">
    <property type="entry name" value="S1_domain"/>
</dbReference>
<dbReference type="SMART" id="SM00316">
    <property type="entry name" value="S1"/>
    <property type="match status" value="1"/>
</dbReference>
<dbReference type="PANTHER" id="PTHR12686:SF8">
    <property type="entry name" value="EXOSOME COMPLEX COMPONENT CSL4"/>
    <property type="match status" value="1"/>
</dbReference>
<keyword evidence="1 2" id="KW-0271">Exosome</keyword>
<dbReference type="GO" id="GO:0008270">
    <property type="term" value="F:zinc ion binding"/>
    <property type="evidence" value="ECO:0007669"/>
    <property type="project" value="UniProtKB-UniRule"/>
</dbReference>
<comment type="subcellular location">
    <subcellularLocation>
        <location evidence="2">Cytoplasm</location>
    </subcellularLocation>
</comment>
<dbReference type="Pfam" id="PF14382">
    <property type="entry name" value="ECR1_N"/>
    <property type="match status" value="1"/>
</dbReference>
<sequence length="188" mass="20805">MSSEKVAPGDILGVIEEFLPGSGVYEDEKGYLRSCVLGSALIDRYKKTASVKPAVNKYLTLKSGDIVEGIVEYMNEDLAFVRIYWVENRRAVKPVNAVGVIHISQVSQTYVESMYDIVRLSDVVRAKVVGGKGVYQLSIKEPHLGVVYARCNYCGGELLYENGRLVCSLCGQVNKRKVASTYILTKVQ</sequence>
<comment type="subunit">
    <text evidence="2">Component of the archaeal exosome complex. Forms a trimer of Rrp4 and/or Csl4 subunits. The trimer associates with an hexameric ring-like arrangement composed of 3 Rrp41-Rrp42 heterodimers. Interacts with DnaG.</text>
</comment>
<dbReference type="SUPFAM" id="SSF110324">
    <property type="entry name" value="Ribosomal L27 protein-like"/>
    <property type="match status" value="1"/>
</dbReference>
<dbReference type="SUPFAM" id="SSF50249">
    <property type="entry name" value="Nucleic acid-binding proteins"/>
    <property type="match status" value="1"/>
</dbReference>
<dbReference type="AlphaFoldDB" id="A0A7J3XYK7"/>
<feature type="binding site" evidence="2">
    <location>
        <position position="167"/>
    </location>
    <ligand>
        <name>Zn(2+)</name>
        <dbReference type="ChEBI" id="CHEBI:29105"/>
    </ligand>
</feature>
<dbReference type="InterPro" id="IPR030850">
    <property type="entry name" value="Exosome_Csl4_arc"/>
</dbReference>
<dbReference type="GO" id="GO:0006396">
    <property type="term" value="P:RNA processing"/>
    <property type="evidence" value="ECO:0007669"/>
    <property type="project" value="InterPro"/>
</dbReference>
<dbReference type="EMBL" id="DRYK01000042">
    <property type="protein sequence ID" value="HHP67780.1"/>
    <property type="molecule type" value="Genomic_DNA"/>
</dbReference>
<comment type="caution">
    <text evidence="4">The sequence shown here is derived from an EMBL/GenBank/DDBJ whole genome shotgun (WGS) entry which is preliminary data.</text>
</comment>
<dbReference type="GO" id="GO:0006401">
    <property type="term" value="P:RNA catabolic process"/>
    <property type="evidence" value="ECO:0007669"/>
    <property type="project" value="UniProtKB-UniRule"/>
</dbReference>
<dbReference type="GO" id="GO:0000178">
    <property type="term" value="C:exosome (RNase complex)"/>
    <property type="evidence" value="ECO:0007669"/>
    <property type="project" value="UniProtKB-KW"/>
</dbReference>
<dbReference type="GO" id="GO:0003676">
    <property type="term" value="F:nucleic acid binding"/>
    <property type="evidence" value="ECO:0007669"/>
    <property type="project" value="InterPro"/>
</dbReference>
<dbReference type="NCBIfam" id="NF034126">
    <property type="entry name" value="PRK09521.1"/>
    <property type="match status" value="1"/>
</dbReference>
<evidence type="ECO:0000259" key="3">
    <source>
        <dbReference type="PROSITE" id="PS50126"/>
    </source>
</evidence>
<evidence type="ECO:0000256" key="2">
    <source>
        <dbReference type="HAMAP-Rule" id="MF_00975"/>
    </source>
</evidence>
<gene>
    <name evidence="2" type="primary">csl4</name>
    <name evidence="4" type="ORF">ENM60_03175</name>
</gene>
<dbReference type="PANTHER" id="PTHR12686">
    <property type="entry name" value="3'-5' EXORIBONUCLEASE CSL4-RELATED"/>
    <property type="match status" value="1"/>
</dbReference>
<evidence type="ECO:0000313" key="4">
    <source>
        <dbReference type="EMBL" id="HHP67780.1"/>
    </source>
</evidence>
<dbReference type="PROSITE" id="PS50126">
    <property type="entry name" value="S1"/>
    <property type="match status" value="1"/>
</dbReference>
<comment type="similarity">
    <text evidence="2">Belongs to the CSL4 family.</text>
</comment>
<evidence type="ECO:0000256" key="1">
    <source>
        <dbReference type="ARBA" id="ARBA00022835"/>
    </source>
</evidence>
<dbReference type="InterPro" id="IPR025721">
    <property type="entry name" value="Exosome_cplx_N_dom"/>
</dbReference>
<proteinExistence type="inferred from homology"/>
<protein>
    <recommendedName>
        <fullName evidence="2">Exosome complex component Csl4</fullName>
    </recommendedName>
</protein>
<keyword evidence="2" id="KW-0963">Cytoplasm</keyword>
<keyword evidence="2" id="KW-0862">Zinc</keyword>
<dbReference type="Gene3D" id="2.40.50.140">
    <property type="entry name" value="Nucleic acid-binding proteins"/>
    <property type="match status" value="1"/>
</dbReference>
<feature type="domain" description="S1 motif" evidence="3">
    <location>
        <begin position="64"/>
        <end position="129"/>
    </location>
</feature>
<comment type="function">
    <text evidence="2">Non-catalytic component of the exosome, which is a complex involved in RNA degradation. Increases the RNA binding and the efficiency of RNA degradation. Helpful for the interaction of the exosome with A-poor RNAs.</text>
</comment>
<reference evidence="4" key="1">
    <citation type="journal article" date="2020" name="mSystems">
        <title>Genome- and Community-Level Interaction Insights into Carbon Utilization and Element Cycling Functions of Hydrothermarchaeota in Hydrothermal Sediment.</title>
        <authorList>
            <person name="Zhou Z."/>
            <person name="Liu Y."/>
            <person name="Xu W."/>
            <person name="Pan J."/>
            <person name="Luo Z.H."/>
            <person name="Li M."/>
        </authorList>
    </citation>
    <scope>NUCLEOTIDE SEQUENCE [LARGE SCALE GENOMIC DNA]</scope>
    <source>
        <strain evidence="4">SpSt-110</strain>
    </source>
</reference>